<protein>
    <submittedName>
        <fullName evidence="2">Uncharacterized protein</fullName>
    </submittedName>
</protein>
<keyword evidence="1" id="KW-0812">Transmembrane</keyword>
<feature type="transmembrane region" description="Helical" evidence="1">
    <location>
        <begin position="20"/>
        <end position="42"/>
    </location>
</feature>
<dbReference type="Proteomes" id="UP000790347">
    <property type="component" value="Unassembled WGS sequence"/>
</dbReference>
<gene>
    <name evidence="2" type="ORF">DERF_001360</name>
</gene>
<accession>A0A922IAQ0</accession>
<evidence type="ECO:0000313" key="3">
    <source>
        <dbReference type="Proteomes" id="UP000790347"/>
    </source>
</evidence>
<organism evidence="2 3">
    <name type="scientific">Dermatophagoides farinae</name>
    <name type="common">American house dust mite</name>
    <dbReference type="NCBI Taxonomy" id="6954"/>
    <lineage>
        <taxon>Eukaryota</taxon>
        <taxon>Metazoa</taxon>
        <taxon>Ecdysozoa</taxon>
        <taxon>Arthropoda</taxon>
        <taxon>Chelicerata</taxon>
        <taxon>Arachnida</taxon>
        <taxon>Acari</taxon>
        <taxon>Acariformes</taxon>
        <taxon>Sarcoptiformes</taxon>
        <taxon>Astigmata</taxon>
        <taxon>Psoroptidia</taxon>
        <taxon>Analgoidea</taxon>
        <taxon>Pyroglyphidae</taxon>
        <taxon>Dermatophagoidinae</taxon>
        <taxon>Dermatophagoides</taxon>
    </lineage>
</organism>
<reference evidence="2" key="2">
    <citation type="journal article" date="2022" name="Res Sq">
        <title>Comparative Genomics Reveals Insights into the Divergent Evolution of Astigmatic Mites and Household Pest Adaptations.</title>
        <authorList>
            <person name="Xiong Q."/>
            <person name="Wan A.T.-Y."/>
            <person name="Liu X.-Y."/>
            <person name="Fung C.S.-H."/>
            <person name="Xiao X."/>
            <person name="Malainual N."/>
            <person name="Hou J."/>
            <person name="Wang L."/>
            <person name="Wang M."/>
            <person name="Yang K."/>
            <person name="Cui Y."/>
            <person name="Leung E."/>
            <person name="Nong W."/>
            <person name="Shin S.-K."/>
            <person name="Au S."/>
            <person name="Jeong K.Y."/>
            <person name="Chew F.T."/>
            <person name="Hui J."/>
            <person name="Leung T.F."/>
            <person name="Tungtrongchitr A."/>
            <person name="Zhong N."/>
            <person name="Liu Z."/>
            <person name="Tsui S."/>
        </authorList>
    </citation>
    <scope>NUCLEOTIDE SEQUENCE</scope>
    <source>
        <strain evidence="2">Derf</strain>
        <tissue evidence="2">Whole organism</tissue>
    </source>
</reference>
<evidence type="ECO:0000313" key="2">
    <source>
        <dbReference type="EMBL" id="KAH9527338.1"/>
    </source>
</evidence>
<keyword evidence="1" id="KW-1133">Transmembrane helix</keyword>
<proteinExistence type="predicted"/>
<dbReference type="AlphaFoldDB" id="A0A922IAQ0"/>
<keyword evidence="3" id="KW-1185">Reference proteome</keyword>
<comment type="caution">
    <text evidence="2">The sequence shown here is derived from an EMBL/GenBank/DDBJ whole genome shotgun (WGS) entry which is preliminary data.</text>
</comment>
<dbReference type="EMBL" id="ASGP02000001">
    <property type="protein sequence ID" value="KAH9527338.1"/>
    <property type="molecule type" value="Genomic_DNA"/>
</dbReference>
<keyword evidence="1" id="KW-0472">Membrane</keyword>
<sequence length="77" mass="9079">MINFFIFYLFNNKFKTSTSQIIVTILPILAGIVCVGVTQLGTSAMKKIINEKTHKKNYIEHYYYYYDDDDCPKIDQR</sequence>
<name>A0A922IAQ0_DERFA</name>
<reference evidence="2" key="1">
    <citation type="submission" date="2013-05" db="EMBL/GenBank/DDBJ databases">
        <authorList>
            <person name="Yim A.K.Y."/>
            <person name="Chan T.F."/>
            <person name="Ji K.M."/>
            <person name="Liu X.Y."/>
            <person name="Zhou J.W."/>
            <person name="Li R.Q."/>
            <person name="Yang K.Y."/>
            <person name="Li J."/>
            <person name="Li M."/>
            <person name="Law P.T.W."/>
            <person name="Wu Y.L."/>
            <person name="Cai Z.L."/>
            <person name="Qin H."/>
            <person name="Bao Y."/>
            <person name="Leung R.K.K."/>
            <person name="Ng P.K.S."/>
            <person name="Zou J."/>
            <person name="Zhong X.J."/>
            <person name="Ran P.X."/>
            <person name="Zhong N.S."/>
            <person name="Liu Z.G."/>
            <person name="Tsui S.K.W."/>
        </authorList>
    </citation>
    <scope>NUCLEOTIDE SEQUENCE</scope>
    <source>
        <strain evidence="2">Derf</strain>
        <tissue evidence="2">Whole organism</tissue>
    </source>
</reference>
<evidence type="ECO:0000256" key="1">
    <source>
        <dbReference type="SAM" id="Phobius"/>
    </source>
</evidence>